<dbReference type="PANTHER" id="PTHR30295">
    <property type="entry name" value="BACTERIOFERRITIN"/>
    <property type="match status" value="1"/>
</dbReference>
<evidence type="ECO:0000256" key="6">
    <source>
        <dbReference type="ARBA" id="ARBA00022723"/>
    </source>
</evidence>
<comment type="similarity">
    <text evidence="2">Belongs to the bacterioferritin family.</text>
</comment>
<dbReference type="Pfam" id="PF00210">
    <property type="entry name" value="Ferritin"/>
    <property type="match status" value="1"/>
</dbReference>
<evidence type="ECO:0000256" key="5">
    <source>
        <dbReference type="ARBA" id="ARBA00022617"/>
    </source>
</evidence>
<evidence type="ECO:0000256" key="7">
    <source>
        <dbReference type="ARBA" id="ARBA00023004"/>
    </source>
</evidence>
<dbReference type="NCBIfam" id="TIGR00754">
    <property type="entry name" value="bfr"/>
    <property type="match status" value="1"/>
</dbReference>
<sequence>MVFQTRKFASLLLSKVLRIFAESKSALHWEVNVANVYVWRKRLSTRLLRHYSSKPVNLNGFLFDTFSIGSTVIEAKEEGYVMKGDPIIIQHLNKVLGNELIAINQYFLHARMYKDWGLKHLADKEYHESIDEMKHADHLVERILFLEGIPNLQDLGKLMIGEDTQEMLECDLKLEMAAIPDLKAAIAYAEDVHDYVSRDLFQDILEDEEEHVDWLETQLGLIQLTGIENYLQAQFVDED</sequence>
<dbReference type="PANTHER" id="PTHR30295:SF0">
    <property type="entry name" value="BACTERIOFERRITIN"/>
    <property type="match status" value="1"/>
</dbReference>
<dbReference type="CDD" id="cd00907">
    <property type="entry name" value="Bacterioferritin"/>
    <property type="match status" value="1"/>
</dbReference>
<name>Q7MH45_VIBVY</name>
<dbReference type="KEGG" id="vvy:VV3027"/>
<dbReference type="AlphaFoldDB" id="Q7MH45"/>
<proteinExistence type="inferred from homology"/>
<reference evidence="10 11" key="1">
    <citation type="journal article" date="2003" name="Genome Res.">
        <title>Comparative genome analysis of Vibrio vulnificus, a marine pathogen.</title>
        <authorList>
            <person name="Chen C.Y."/>
            <person name="Wu K.M."/>
            <person name="Chang Y.C."/>
            <person name="Chang C.H."/>
            <person name="Tsai H.C."/>
            <person name="Liao T.L."/>
            <person name="Liu Y.M."/>
            <person name="Chen H.J."/>
            <person name="Shen A.B."/>
            <person name="Li J.C."/>
            <person name="Su T.L."/>
            <person name="Shao C.P."/>
            <person name="Lee C.T."/>
            <person name="Hor L.I."/>
            <person name="Tsai S.F."/>
        </authorList>
    </citation>
    <scope>NUCLEOTIDE SEQUENCE [LARGE SCALE GENOMIC DNA]</scope>
    <source>
        <strain evidence="10 11">YJ016</strain>
    </source>
</reference>
<dbReference type="GO" id="GO:0005829">
    <property type="term" value="C:cytosol"/>
    <property type="evidence" value="ECO:0007669"/>
    <property type="project" value="TreeGrafter"/>
</dbReference>
<gene>
    <name evidence="10" type="ordered locus">VV3027</name>
</gene>
<dbReference type="InterPro" id="IPR009040">
    <property type="entry name" value="Ferritin-like_diiron"/>
</dbReference>
<dbReference type="GO" id="GO:0006879">
    <property type="term" value="P:intracellular iron ion homeostasis"/>
    <property type="evidence" value="ECO:0007669"/>
    <property type="project" value="UniProtKB-KW"/>
</dbReference>
<evidence type="ECO:0000256" key="4">
    <source>
        <dbReference type="ARBA" id="ARBA00022434"/>
    </source>
</evidence>
<evidence type="ECO:0000256" key="1">
    <source>
        <dbReference type="ARBA" id="ARBA00001970"/>
    </source>
</evidence>
<evidence type="ECO:0000256" key="2">
    <source>
        <dbReference type="ARBA" id="ARBA00008093"/>
    </source>
</evidence>
<keyword evidence="4" id="KW-0409">Iron storage</keyword>
<dbReference type="SUPFAM" id="SSF47240">
    <property type="entry name" value="Ferritin-like"/>
    <property type="match status" value="1"/>
</dbReference>
<dbReference type="FunFam" id="1.20.1260.10:FF:000005">
    <property type="entry name" value="Bacterioferritin"/>
    <property type="match status" value="1"/>
</dbReference>
<comment type="cofactor">
    <cofactor evidence="1">
        <name>heme b</name>
        <dbReference type="ChEBI" id="CHEBI:60344"/>
    </cofactor>
</comment>
<dbReference type="GO" id="GO:0006826">
    <property type="term" value="P:iron ion transport"/>
    <property type="evidence" value="ECO:0007669"/>
    <property type="project" value="InterPro"/>
</dbReference>
<dbReference type="InterPro" id="IPR012347">
    <property type="entry name" value="Ferritin-like"/>
</dbReference>
<evidence type="ECO:0000313" key="11">
    <source>
        <dbReference type="Proteomes" id="UP000002675"/>
    </source>
</evidence>
<keyword evidence="6" id="KW-0479">Metal-binding</keyword>
<dbReference type="GO" id="GO:0020037">
    <property type="term" value="F:heme binding"/>
    <property type="evidence" value="ECO:0007669"/>
    <property type="project" value="TreeGrafter"/>
</dbReference>
<accession>Q7MH45</accession>
<protein>
    <recommendedName>
        <fullName evidence="3">ferroxidase</fullName>
        <ecNumber evidence="3">1.16.3.1</ecNumber>
    </recommendedName>
</protein>
<organism evidence="10 11">
    <name type="scientific">Vibrio vulnificus (strain YJ016)</name>
    <dbReference type="NCBI Taxonomy" id="196600"/>
    <lineage>
        <taxon>Bacteria</taxon>
        <taxon>Pseudomonadati</taxon>
        <taxon>Pseudomonadota</taxon>
        <taxon>Gammaproteobacteria</taxon>
        <taxon>Vibrionales</taxon>
        <taxon>Vibrionaceae</taxon>
        <taxon>Vibrio</taxon>
    </lineage>
</organism>
<dbReference type="Proteomes" id="UP000002675">
    <property type="component" value="Chromosome I"/>
</dbReference>
<evidence type="ECO:0000313" key="10">
    <source>
        <dbReference type="EMBL" id="BAC95791.1"/>
    </source>
</evidence>
<evidence type="ECO:0000259" key="9">
    <source>
        <dbReference type="PROSITE" id="PS50905"/>
    </source>
</evidence>
<dbReference type="Gene3D" id="1.20.1260.10">
    <property type="match status" value="1"/>
</dbReference>
<dbReference type="PROSITE" id="PS50905">
    <property type="entry name" value="FERRITIN_LIKE"/>
    <property type="match status" value="1"/>
</dbReference>
<evidence type="ECO:0000256" key="8">
    <source>
        <dbReference type="ARBA" id="ARBA00036243"/>
    </source>
</evidence>
<dbReference type="EC" id="1.16.3.1" evidence="3"/>
<dbReference type="EMBL" id="BA000037">
    <property type="protein sequence ID" value="BAC95791.1"/>
    <property type="molecule type" value="Genomic_DNA"/>
</dbReference>
<dbReference type="InterPro" id="IPR008331">
    <property type="entry name" value="Ferritin_DPS_dom"/>
</dbReference>
<feature type="domain" description="Ferritin-like diiron" evidence="9">
    <location>
        <begin position="82"/>
        <end position="226"/>
    </location>
</feature>
<dbReference type="InterPro" id="IPR002024">
    <property type="entry name" value="Bacterioferritin"/>
</dbReference>
<dbReference type="PRINTS" id="PR00601">
    <property type="entry name" value="BACFERRITIN"/>
</dbReference>
<dbReference type="eggNOG" id="COG2193">
    <property type="taxonomic scope" value="Bacteria"/>
</dbReference>
<dbReference type="InterPro" id="IPR009078">
    <property type="entry name" value="Ferritin-like_SF"/>
</dbReference>
<dbReference type="GO" id="GO:0008199">
    <property type="term" value="F:ferric iron binding"/>
    <property type="evidence" value="ECO:0007669"/>
    <property type="project" value="InterPro"/>
</dbReference>
<dbReference type="STRING" id="672.VV93_v1c27550"/>
<keyword evidence="5" id="KW-0349">Heme</keyword>
<dbReference type="GO" id="GO:0004322">
    <property type="term" value="F:ferroxidase activity"/>
    <property type="evidence" value="ECO:0007669"/>
    <property type="project" value="UniProtKB-EC"/>
</dbReference>
<keyword evidence="7" id="KW-0408">Iron</keyword>
<dbReference type="HOGENOM" id="CLU_1160723_0_0_6"/>
<evidence type="ECO:0000256" key="3">
    <source>
        <dbReference type="ARBA" id="ARBA00013107"/>
    </source>
</evidence>
<comment type="catalytic activity">
    <reaction evidence="8">
        <text>Fe(2+)(in) = Fe(2+)(out)</text>
        <dbReference type="Rhea" id="RHEA:28486"/>
        <dbReference type="ChEBI" id="CHEBI:29033"/>
    </reaction>
</comment>
<dbReference type="GO" id="GO:0140315">
    <property type="term" value="F:iron ion sequestering activity"/>
    <property type="evidence" value="ECO:0007669"/>
    <property type="project" value="UniProtKB-ARBA"/>
</dbReference>